<dbReference type="PROSITE" id="PS50914">
    <property type="entry name" value="BON"/>
    <property type="match status" value="1"/>
</dbReference>
<keyword evidence="6" id="KW-1185">Reference proteome</keyword>
<dbReference type="PANTHER" id="PTHR43080">
    <property type="entry name" value="CBS DOMAIN-CONTAINING PROTEIN CBSX3, MITOCHONDRIAL"/>
    <property type="match status" value="1"/>
</dbReference>
<dbReference type="CDD" id="cd04586">
    <property type="entry name" value="CBS_pair_BON_assoc"/>
    <property type="match status" value="1"/>
</dbReference>
<evidence type="ECO:0000313" key="6">
    <source>
        <dbReference type="Proteomes" id="UP000677913"/>
    </source>
</evidence>
<dbReference type="SUPFAM" id="SSF54631">
    <property type="entry name" value="CBS-domain pair"/>
    <property type="match status" value="1"/>
</dbReference>
<feature type="domain" description="CBS" evidence="4">
    <location>
        <begin position="108"/>
        <end position="168"/>
    </location>
</feature>
<accession>A0A8J8BD33</accession>
<dbReference type="SMART" id="SM00116">
    <property type="entry name" value="CBS"/>
    <property type="match status" value="2"/>
</dbReference>
<dbReference type="InterPro" id="IPR017080">
    <property type="entry name" value="UCP036990_CBS_BON"/>
</dbReference>
<evidence type="ECO:0000256" key="2">
    <source>
        <dbReference type="PROSITE-ProRule" id="PRU00703"/>
    </source>
</evidence>
<proteinExistence type="predicted"/>
<name>A0A8J8BD33_9ACTN</name>
<dbReference type="InterPro" id="IPR007055">
    <property type="entry name" value="BON_dom"/>
</dbReference>
<sequence>MSTIKTGTATSPTSAKAASVRDVMTNDVVTVRSYATFREVAATMVNRRIGAMPVVDSIGHLIGMVSRTDLIPKEAAGAEGQSELWELLSRRGREAQARSEASAAGHLMSTNVVAVEADTSLARAAYLMERHAVTHLPVIDERRVVVGIVARSDLLRAYLRDDGEIRAEVQRALAAALAETDVVGVEVERGVVTLTGTVTRVADVTEAIRVARAVKGVVEVVDRLEPRKGLARMRDRLNPGPLF</sequence>
<dbReference type="Pfam" id="PF04972">
    <property type="entry name" value="BON"/>
    <property type="match status" value="1"/>
</dbReference>
<dbReference type="InterPro" id="IPR046342">
    <property type="entry name" value="CBS_dom_sf"/>
</dbReference>
<dbReference type="Pfam" id="PF00571">
    <property type="entry name" value="CBS"/>
    <property type="match status" value="2"/>
</dbReference>
<dbReference type="PANTHER" id="PTHR43080:SF2">
    <property type="entry name" value="CBS DOMAIN-CONTAINING PROTEIN"/>
    <property type="match status" value="1"/>
</dbReference>
<protein>
    <submittedName>
        <fullName evidence="5">CBS domain-containing protein</fullName>
    </submittedName>
</protein>
<dbReference type="InterPro" id="IPR051257">
    <property type="entry name" value="Diverse_CBS-Domain"/>
</dbReference>
<feature type="domain" description="BON" evidence="3">
    <location>
        <begin position="161"/>
        <end position="228"/>
    </location>
</feature>
<dbReference type="Gene3D" id="3.10.580.10">
    <property type="entry name" value="CBS-domain"/>
    <property type="match status" value="1"/>
</dbReference>
<reference evidence="5" key="1">
    <citation type="submission" date="2021-04" db="EMBL/GenBank/DDBJ databases">
        <title>Genome based classification of Actinospica acidithermotolerans sp. nov., an actinobacterium isolated from an Indonesian hot spring.</title>
        <authorList>
            <person name="Kusuma A.B."/>
            <person name="Putra K.E."/>
            <person name="Nafisah S."/>
            <person name="Loh J."/>
            <person name="Nouioui I."/>
            <person name="Goodfellow M."/>
        </authorList>
    </citation>
    <scope>NUCLEOTIDE SEQUENCE</scope>
    <source>
        <strain evidence="5">DSM 45618</strain>
    </source>
</reference>
<dbReference type="InterPro" id="IPR000644">
    <property type="entry name" value="CBS_dom"/>
</dbReference>
<organism evidence="5 6">
    <name type="scientific">Actinocrinis puniceicyclus</name>
    <dbReference type="NCBI Taxonomy" id="977794"/>
    <lineage>
        <taxon>Bacteria</taxon>
        <taxon>Bacillati</taxon>
        <taxon>Actinomycetota</taxon>
        <taxon>Actinomycetes</taxon>
        <taxon>Catenulisporales</taxon>
        <taxon>Actinospicaceae</taxon>
        <taxon>Actinocrinis</taxon>
    </lineage>
</organism>
<evidence type="ECO:0000259" key="4">
    <source>
        <dbReference type="PROSITE" id="PS51371"/>
    </source>
</evidence>
<gene>
    <name evidence="5" type="ORF">KGA66_13990</name>
</gene>
<comment type="caution">
    <text evidence="5">The sequence shown here is derived from an EMBL/GenBank/DDBJ whole genome shotgun (WGS) entry which is preliminary data.</text>
</comment>
<dbReference type="RefSeq" id="WP_211468527.1">
    <property type="nucleotide sequence ID" value="NZ_JAGSXH010000043.1"/>
</dbReference>
<evidence type="ECO:0000313" key="5">
    <source>
        <dbReference type="EMBL" id="MBS2964165.1"/>
    </source>
</evidence>
<dbReference type="PIRSF" id="PIRSF036990">
    <property type="entry name" value="UCP036990_CBS_BON"/>
    <property type="match status" value="1"/>
</dbReference>
<dbReference type="EMBL" id="JAGSXH010000043">
    <property type="protein sequence ID" value="MBS2964165.1"/>
    <property type="molecule type" value="Genomic_DNA"/>
</dbReference>
<dbReference type="Proteomes" id="UP000677913">
    <property type="component" value="Unassembled WGS sequence"/>
</dbReference>
<dbReference type="AlphaFoldDB" id="A0A8J8BD33"/>
<dbReference type="Gene3D" id="3.30.1340.30">
    <property type="match status" value="1"/>
</dbReference>
<feature type="domain" description="CBS" evidence="4">
    <location>
        <begin position="24"/>
        <end position="83"/>
    </location>
</feature>
<evidence type="ECO:0000256" key="1">
    <source>
        <dbReference type="ARBA" id="ARBA00023122"/>
    </source>
</evidence>
<keyword evidence="1 2" id="KW-0129">CBS domain</keyword>
<dbReference type="PROSITE" id="PS51371">
    <property type="entry name" value="CBS"/>
    <property type="match status" value="2"/>
</dbReference>
<evidence type="ECO:0000259" key="3">
    <source>
        <dbReference type="PROSITE" id="PS50914"/>
    </source>
</evidence>